<keyword evidence="1" id="KW-0812">Transmembrane</keyword>
<dbReference type="GO" id="GO:0042910">
    <property type="term" value="F:xenobiotic transmembrane transporter activity"/>
    <property type="evidence" value="ECO:0007669"/>
    <property type="project" value="TreeGrafter"/>
</dbReference>
<dbReference type="PANTHER" id="PTHR32063:SF0">
    <property type="entry name" value="SWARMING MOTILITY PROTEIN SWRC"/>
    <property type="match status" value="1"/>
</dbReference>
<reference evidence="2 3" key="1">
    <citation type="submission" date="2017-05" db="EMBL/GenBank/DDBJ databases">
        <authorList>
            <person name="Varghese N."/>
            <person name="Submissions S."/>
        </authorList>
    </citation>
    <scope>NUCLEOTIDE SEQUENCE [LARGE SCALE GENOMIC DNA]</scope>
    <source>
        <strain evidence="2 3">DSM 21194</strain>
    </source>
</reference>
<feature type="transmembrane region" description="Helical" evidence="1">
    <location>
        <begin position="334"/>
        <end position="350"/>
    </location>
</feature>
<feature type="transmembrane region" description="Helical" evidence="1">
    <location>
        <begin position="883"/>
        <end position="907"/>
    </location>
</feature>
<dbReference type="Gene3D" id="1.20.1640.10">
    <property type="entry name" value="Multidrug efflux transporter AcrB transmembrane domain"/>
    <property type="match status" value="2"/>
</dbReference>
<dbReference type="Gene3D" id="3.30.70.1440">
    <property type="entry name" value="Multidrug efflux transporter AcrB pore domain"/>
    <property type="match status" value="1"/>
</dbReference>
<dbReference type="OrthoDB" id="9798415at2"/>
<dbReference type="SUPFAM" id="SSF82866">
    <property type="entry name" value="Multidrug efflux transporter AcrB transmembrane domain"/>
    <property type="match status" value="2"/>
</dbReference>
<dbReference type="Gene3D" id="3.30.70.1430">
    <property type="entry name" value="Multidrug efflux transporter AcrB pore domain"/>
    <property type="match status" value="2"/>
</dbReference>
<name>A0A521BIA1_9BACT</name>
<feature type="transmembrane region" description="Helical" evidence="1">
    <location>
        <begin position="388"/>
        <end position="408"/>
    </location>
</feature>
<feature type="transmembrane region" description="Helical" evidence="1">
    <location>
        <begin position="857"/>
        <end position="876"/>
    </location>
</feature>
<feature type="transmembrane region" description="Helical" evidence="1">
    <location>
        <begin position="461"/>
        <end position="480"/>
    </location>
</feature>
<feature type="transmembrane region" description="Helical" evidence="1">
    <location>
        <begin position="913"/>
        <end position="935"/>
    </location>
</feature>
<organism evidence="2 3">
    <name type="scientific">Fodinibius sediminis</name>
    <dbReference type="NCBI Taxonomy" id="1214077"/>
    <lineage>
        <taxon>Bacteria</taxon>
        <taxon>Pseudomonadati</taxon>
        <taxon>Balneolota</taxon>
        <taxon>Balneolia</taxon>
        <taxon>Balneolales</taxon>
        <taxon>Balneolaceae</taxon>
        <taxon>Fodinibius</taxon>
    </lineage>
</organism>
<evidence type="ECO:0000313" key="3">
    <source>
        <dbReference type="Proteomes" id="UP000317593"/>
    </source>
</evidence>
<accession>A0A521BIA1</accession>
<feature type="transmembrane region" description="Helical" evidence="1">
    <location>
        <begin position="357"/>
        <end position="376"/>
    </location>
</feature>
<dbReference type="Pfam" id="PF00873">
    <property type="entry name" value="ACR_tran"/>
    <property type="match status" value="1"/>
</dbReference>
<dbReference type="Gene3D" id="3.30.2090.10">
    <property type="entry name" value="Multidrug efflux transporter AcrB TolC docking domain, DN and DC subdomains"/>
    <property type="match status" value="2"/>
</dbReference>
<dbReference type="GO" id="GO:0005886">
    <property type="term" value="C:plasma membrane"/>
    <property type="evidence" value="ECO:0007669"/>
    <property type="project" value="TreeGrafter"/>
</dbReference>
<evidence type="ECO:0000313" key="2">
    <source>
        <dbReference type="EMBL" id="SMO46769.1"/>
    </source>
</evidence>
<keyword evidence="1" id="KW-0472">Membrane</keyword>
<dbReference type="AlphaFoldDB" id="A0A521BIA1"/>
<dbReference type="PANTHER" id="PTHR32063">
    <property type="match status" value="1"/>
</dbReference>
<dbReference type="RefSeq" id="WP_142713361.1">
    <property type="nucleotide sequence ID" value="NZ_FXTH01000003.1"/>
</dbReference>
<feature type="transmembrane region" description="Helical" evidence="1">
    <location>
        <begin position="987"/>
        <end position="1013"/>
    </location>
</feature>
<sequence>MKLTETAVERPIATTMLFLIIIVLGVMSFRYLPVDLLPPVEYPQLTVATEYPNVGSEEIEKIITQRIENTIAGVPGVERVRSSSSEGRSRVTLEFAQGTDIDVAANDIRAALDRVRDELPPEAEPPRIWKFDPNNFPIVIVGANSEMNLQELTQVLEREVTKRFEQIAGVGSIDIWGGVYKEVHIEIKRDRLIASGLSSAQVQQAIASENVNLPGGNVNSGVQQLYVRTLGEYESIDQIANTIIVMQEGKPIRVKDVAEVRWGYEDLNRLVTIDKKPMVRFGIRKQTGANTVAVAEEIRDEIEQVNSERRDMNLFVTTDQSEFIQNSIDNVQNSAVWGALLAIVVLYLFLRNGSSTFIIAVSIPISIIATFALLYFNGLTLNQMSFGGLALGVGLIVDNAIVVLENIIRLREERGKELKASALVGTREVGGAIVASTITTSVIFLPVVFMQTISGSIFQQLALVVVFALVCSLFVALTLVPMLCSKFLTIQPADSRGAQKKNWFQRIFAIMEHKYAKLIDQTLKRKPLVFAVTGGLVLTCVLLIPLIPVELAPQSDADEIDVDFMMAEGTNIAVQNEYLQELEKVVRANLPMENVEHITTDVRDGRAEVEIAMVEASERSMSTSKIADQIRENVSGLVPGGDIRVSAQSGLWILRRLFGSGGGEAVEVQLRGYNLEQAKSISEEIKRRMEEIPEVTGVRTDRREGRPEQNFVFNREKIADLGLSVREVAQVIQTNVGGSRAGTFRVGGDEFPITVRLRPEDRLSTTDLENISIRTPGGEVLPVSAVVTKNKGRGPTDINRINSQRVSYISANLESGVPLGEAVEKIQARLSDMQLPDGFSIVYGGEYEEQQKAAADFRLSIIMALILIYMVMAAQFERFFDPLVVMFSVPLAIIGVIPTLLITGTTINMQSMMGIVMLIGIVVNNAIVLVDYINLMRREHNMNIRQAVIHSGKLRLRPILMTTLTTVLGLLPLSFGLGSGAELQASLARVVIGGLTASTLVTLIFIPVVYVAAEHALAKIKAKSWIPFSGGEKIKPAKA</sequence>
<feature type="transmembrane region" description="Helical" evidence="1">
    <location>
        <begin position="12"/>
        <end position="32"/>
    </location>
</feature>
<dbReference type="SUPFAM" id="SSF82714">
    <property type="entry name" value="Multidrug efflux transporter AcrB TolC docking domain, DN and DC subdomains"/>
    <property type="match status" value="2"/>
</dbReference>
<dbReference type="Gene3D" id="3.30.70.1320">
    <property type="entry name" value="Multidrug efflux transporter AcrB pore domain like"/>
    <property type="match status" value="1"/>
</dbReference>
<dbReference type="EMBL" id="FXTH01000003">
    <property type="protein sequence ID" value="SMO46769.1"/>
    <property type="molecule type" value="Genomic_DNA"/>
</dbReference>
<keyword evidence="3" id="KW-1185">Reference proteome</keyword>
<dbReference type="InterPro" id="IPR001036">
    <property type="entry name" value="Acrflvin-R"/>
</dbReference>
<dbReference type="SUPFAM" id="SSF82693">
    <property type="entry name" value="Multidrug efflux transporter AcrB pore domain, PN1, PN2, PC1 and PC2 subdomains"/>
    <property type="match status" value="2"/>
</dbReference>
<feature type="transmembrane region" description="Helical" evidence="1">
    <location>
        <begin position="429"/>
        <end position="449"/>
    </location>
</feature>
<dbReference type="PRINTS" id="PR00702">
    <property type="entry name" value="ACRIFLAVINRP"/>
</dbReference>
<dbReference type="Proteomes" id="UP000317593">
    <property type="component" value="Unassembled WGS sequence"/>
</dbReference>
<feature type="transmembrane region" description="Helical" evidence="1">
    <location>
        <begin position="527"/>
        <end position="547"/>
    </location>
</feature>
<proteinExistence type="predicted"/>
<evidence type="ECO:0000256" key="1">
    <source>
        <dbReference type="SAM" id="Phobius"/>
    </source>
</evidence>
<feature type="transmembrane region" description="Helical" evidence="1">
    <location>
        <begin position="956"/>
        <end position="975"/>
    </location>
</feature>
<dbReference type="InterPro" id="IPR027463">
    <property type="entry name" value="AcrB_DN_DC_subdom"/>
</dbReference>
<gene>
    <name evidence="2" type="ORF">SAMN06265218_103133</name>
</gene>
<protein>
    <submittedName>
        <fullName evidence="2">Hydrophobic/amphiphilic exporter-1, HAE1 family</fullName>
    </submittedName>
</protein>
<keyword evidence="1" id="KW-1133">Transmembrane helix</keyword>